<dbReference type="RefSeq" id="WP_277863524.1">
    <property type="nucleotide sequence ID" value="NZ_JARRAG010000002.1"/>
</dbReference>
<accession>A0ABT6FI28</accession>
<dbReference type="PANTHER" id="PTHR43283">
    <property type="entry name" value="BETA-LACTAMASE-RELATED"/>
    <property type="match status" value="1"/>
</dbReference>
<comment type="caution">
    <text evidence="3">The sequence shown here is derived from an EMBL/GenBank/DDBJ whole genome shotgun (WGS) entry which is preliminary data.</text>
</comment>
<reference evidence="3 4" key="1">
    <citation type="submission" date="2023-03" db="EMBL/GenBank/DDBJ databases">
        <title>Paludisphaera mucosa sp. nov. a novel planctomycete from northern fen.</title>
        <authorList>
            <person name="Ivanova A."/>
        </authorList>
    </citation>
    <scope>NUCLEOTIDE SEQUENCE [LARGE SCALE GENOMIC DNA]</scope>
    <source>
        <strain evidence="3 4">Pla2</strain>
    </source>
</reference>
<feature type="signal peptide" evidence="1">
    <location>
        <begin position="1"/>
        <end position="32"/>
    </location>
</feature>
<feature type="chain" id="PRO_5046786006" evidence="1">
    <location>
        <begin position="33"/>
        <end position="407"/>
    </location>
</feature>
<name>A0ABT6FI28_9BACT</name>
<sequence length="407" mass="43959">MQSSFFARRRRFPAFSLGLACLSALFGVVGRAEDGATIASRLQPSVDDGTLAGAVTLVATPEKVLDLEAVGWADVAAKRPMTTDAVFWIASQSKPITAAALMILVDEGKVDVDAPVAKYLPEFADVKVAAEGGSLKTPRHPILVREVLSHTSGLPFSSPMEKPTLDLFPLADRVRSYARLPLSFEPGMKSQYSNAGINTAGRILEVVSGTPYETFLDERLFRPLGMVDTTFSPAGARLVRVPKAYKLGNDGLEATHIDQLKYPLDSPDRQPMPAGGLFSTAAEVCRFYQMLANDGVFEGRRILSEKAVRQMTSDQSGEAHSNYGFGIGADGKVFTHGGAYNTNSAYDRERKLITVFLVQHASWTKRGETILPTFQKAARELFGAKTASVRPSGEAYPVVGIPGRSKP</sequence>
<proteinExistence type="predicted"/>
<feature type="domain" description="Beta-lactamase-related" evidence="2">
    <location>
        <begin position="40"/>
        <end position="366"/>
    </location>
</feature>
<evidence type="ECO:0000313" key="4">
    <source>
        <dbReference type="Proteomes" id="UP001216907"/>
    </source>
</evidence>
<evidence type="ECO:0000256" key="1">
    <source>
        <dbReference type="SAM" id="SignalP"/>
    </source>
</evidence>
<evidence type="ECO:0000259" key="2">
    <source>
        <dbReference type="Pfam" id="PF00144"/>
    </source>
</evidence>
<protein>
    <submittedName>
        <fullName evidence="3">Serine hydrolase</fullName>
        <ecNumber evidence="3">3.1.1.103</ecNumber>
    </submittedName>
</protein>
<keyword evidence="1" id="KW-0732">Signal</keyword>
<dbReference type="Pfam" id="PF00144">
    <property type="entry name" value="Beta-lactamase"/>
    <property type="match status" value="1"/>
</dbReference>
<dbReference type="InterPro" id="IPR001466">
    <property type="entry name" value="Beta-lactam-related"/>
</dbReference>
<dbReference type="InterPro" id="IPR050789">
    <property type="entry name" value="Diverse_Enzym_Activities"/>
</dbReference>
<organism evidence="3 4">
    <name type="scientific">Paludisphaera mucosa</name>
    <dbReference type="NCBI Taxonomy" id="3030827"/>
    <lineage>
        <taxon>Bacteria</taxon>
        <taxon>Pseudomonadati</taxon>
        <taxon>Planctomycetota</taxon>
        <taxon>Planctomycetia</taxon>
        <taxon>Isosphaerales</taxon>
        <taxon>Isosphaeraceae</taxon>
        <taxon>Paludisphaera</taxon>
    </lineage>
</organism>
<dbReference type="EMBL" id="JARRAG010000002">
    <property type="protein sequence ID" value="MDG3007238.1"/>
    <property type="molecule type" value="Genomic_DNA"/>
</dbReference>
<dbReference type="EC" id="3.1.1.103" evidence="3"/>
<dbReference type="Gene3D" id="3.40.710.10">
    <property type="entry name" value="DD-peptidase/beta-lactamase superfamily"/>
    <property type="match status" value="1"/>
</dbReference>
<evidence type="ECO:0000313" key="3">
    <source>
        <dbReference type="EMBL" id="MDG3007238.1"/>
    </source>
</evidence>
<dbReference type="PANTHER" id="PTHR43283:SF3">
    <property type="entry name" value="BETA-LACTAMASE FAMILY PROTEIN (AFU_ORTHOLOGUE AFUA_5G07500)"/>
    <property type="match status" value="1"/>
</dbReference>
<dbReference type="GO" id="GO:0016787">
    <property type="term" value="F:hydrolase activity"/>
    <property type="evidence" value="ECO:0007669"/>
    <property type="project" value="UniProtKB-KW"/>
</dbReference>
<dbReference type="SUPFAM" id="SSF56601">
    <property type="entry name" value="beta-lactamase/transpeptidase-like"/>
    <property type="match status" value="1"/>
</dbReference>
<gene>
    <name evidence="3" type="ORF">PZE19_26035</name>
</gene>
<dbReference type="InterPro" id="IPR012338">
    <property type="entry name" value="Beta-lactam/transpept-like"/>
</dbReference>
<keyword evidence="4" id="KW-1185">Reference proteome</keyword>
<dbReference type="Proteomes" id="UP001216907">
    <property type="component" value="Unassembled WGS sequence"/>
</dbReference>
<keyword evidence="3" id="KW-0378">Hydrolase</keyword>